<feature type="transmembrane region" description="Helical" evidence="1">
    <location>
        <begin position="398"/>
        <end position="418"/>
    </location>
</feature>
<keyword evidence="1" id="KW-0812">Transmembrane</keyword>
<keyword evidence="1" id="KW-1133">Transmembrane helix</keyword>
<sequence>MSSSAPSARPKGSGTRGTGVLLRVLNWIEWLGNKLPDPFWLFLMLAAIVLLLSWILSAVGLSAVNPATGETVAVTNLLAPDGLRKMVSESVTNFVEFPPLGLVIVVLLGVAVAEQSGMLSAALRGSVARVGPKWLTFVLALTGITGSIASDAMYVVLIPLGALAFKAAGRSPVVGLIVAFTSVAAGFNASLLPTASDALLGGITTAAAGLIDKSVLVTPVSNYFFTFVSSLVLAAIITLVTEAVLSKRGEALAEDTDTKQQDMGDFNDMRLKPREKRGLRNSGIAFLIMLAIYLALLLIPGSPLRAEDGSILMSPLLLNVGIVIAIVFAVVGWVYGRAAGTMTTAREVPEAMAKGLAGVTPVLVLFFAAAQFTAYFQWSGIGPVLAVYGADFIGSLGLSPVLTFAGIVVIVAVMNLLITSGSAQWTLLAPVMVPMLMLLNVSPEMTQALFRIGDSPTNVISPVSPYFALVLGYLRRYQKEAGVGTLISLVLPVSIAMLVGWFLLFVVWYLLGLPLGPQDL</sequence>
<dbReference type="Pfam" id="PF03806">
    <property type="entry name" value="ABG_transport"/>
    <property type="match status" value="1"/>
</dbReference>
<feature type="transmembrane region" description="Helical" evidence="1">
    <location>
        <begin position="94"/>
        <end position="114"/>
    </location>
</feature>
<dbReference type="GO" id="GO:0015558">
    <property type="term" value="F:secondary active p-aminobenzoyl-glutamate transmembrane transporter activity"/>
    <property type="evidence" value="ECO:0007669"/>
    <property type="project" value="InterPro"/>
</dbReference>
<feature type="transmembrane region" description="Helical" evidence="1">
    <location>
        <begin position="425"/>
        <end position="443"/>
    </location>
</feature>
<dbReference type="PANTHER" id="PTHR30282:SF0">
    <property type="entry name" value="P-AMINOBENZOYL-GLUTAMATE TRANSPORT PROTEIN"/>
    <property type="match status" value="1"/>
</dbReference>
<feature type="transmembrane region" description="Helical" evidence="1">
    <location>
        <begin position="279"/>
        <end position="299"/>
    </location>
</feature>
<feature type="transmembrane region" description="Helical" evidence="1">
    <location>
        <begin position="223"/>
        <end position="245"/>
    </location>
</feature>
<protein>
    <submittedName>
        <fullName evidence="2">AbgT family transporter</fullName>
    </submittedName>
</protein>
<dbReference type="RefSeq" id="WP_121863962.1">
    <property type="nucleotide sequence ID" value="NZ_RDEX01000001.1"/>
</dbReference>
<dbReference type="PANTHER" id="PTHR30282">
    <property type="entry name" value="P-AMINOBENZOYL GLUTAMATE TRANSPORTER"/>
    <property type="match status" value="1"/>
</dbReference>
<evidence type="ECO:0000313" key="3">
    <source>
        <dbReference type="Proteomes" id="UP000277871"/>
    </source>
</evidence>
<dbReference type="EMBL" id="RDEX01000001">
    <property type="protein sequence ID" value="RLY93959.1"/>
    <property type="molecule type" value="Genomic_DNA"/>
</dbReference>
<comment type="caution">
    <text evidence="2">The sequence shown here is derived from an EMBL/GenBank/DDBJ whole genome shotgun (WGS) entry which is preliminary data.</text>
</comment>
<proteinExistence type="predicted"/>
<feature type="transmembrane region" description="Helical" evidence="1">
    <location>
        <begin position="455"/>
        <end position="474"/>
    </location>
</feature>
<dbReference type="AlphaFoldDB" id="A0A3L9L7P0"/>
<feature type="transmembrane region" description="Helical" evidence="1">
    <location>
        <begin position="356"/>
        <end position="378"/>
    </location>
</feature>
<dbReference type="GO" id="GO:1902604">
    <property type="term" value="P:p-aminobenzoyl-glutamate transmembrane transport"/>
    <property type="evidence" value="ECO:0007669"/>
    <property type="project" value="InterPro"/>
</dbReference>
<feature type="transmembrane region" description="Helical" evidence="1">
    <location>
        <begin position="134"/>
        <end position="161"/>
    </location>
</feature>
<dbReference type="Proteomes" id="UP000277871">
    <property type="component" value="Unassembled WGS sequence"/>
</dbReference>
<gene>
    <name evidence="2" type="ORF">EAE32_01575</name>
</gene>
<evidence type="ECO:0000256" key="1">
    <source>
        <dbReference type="SAM" id="Phobius"/>
    </source>
</evidence>
<accession>A0A3L9L7P0</accession>
<feature type="transmembrane region" description="Helical" evidence="1">
    <location>
        <begin position="486"/>
        <end position="511"/>
    </location>
</feature>
<keyword evidence="1" id="KW-0472">Membrane</keyword>
<name>A0A3L9L7P0_9MICC</name>
<feature type="transmembrane region" description="Helical" evidence="1">
    <location>
        <begin position="39"/>
        <end position="61"/>
    </location>
</feature>
<reference evidence="2 3" key="1">
    <citation type="submission" date="2018-10" db="EMBL/GenBank/DDBJ databases">
        <title>Kocuria tytonicola, new bacteria from the preen glands of American barn owls (Tyto furcata).</title>
        <authorList>
            <person name="Braun M.S."/>
            <person name="Wang E."/>
            <person name="Zimmermann S."/>
            <person name="Boutin S."/>
            <person name="Wagner H."/>
            <person name="Wink M."/>
        </authorList>
    </citation>
    <scope>NUCLEOTIDE SEQUENCE [LARGE SCALE GENOMIC DNA]</scope>
    <source>
        <strain evidence="2 3">473</strain>
    </source>
</reference>
<dbReference type="InterPro" id="IPR004697">
    <property type="entry name" value="AbgT"/>
</dbReference>
<organism evidence="2 3">
    <name type="scientific">Kocuria tytonicola</name>
    <dbReference type="NCBI Taxonomy" id="2055946"/>
    <lineage>
        <taxon>Bacteria</taxon>
        <taxon>Bacillati</taxon>
        <taxon>Actinomycetota</taxon>
        <taxon>Actinomycetes</taxon>
        <taxon>Micrococcales</taxon>
        <taxon>Micrococcaceae</taxon>
        <taxon>Kocuria</taxon>
    </lineage>
</organism>
<feature type="transmembrane region" description="Helical" evidence="1">
    <location>
        <begin position="173"/>
        <end position="192"/>
    </location>
</feature>
<keyword evidence="3" id="KW-1185">Reference proteome</keyword>
<feature type="transmembrane region" description="Helical" evidence="1">
    <location>
        <begin position="311"/>
        <end position="335"/>
    </location>
</feature>
<evidence type="ECO:0000313" key="2">
    <source>
        <dbReference type="EMBL" id="RLY93959.1"/>
    </source>
</evidence>